<dbReference type="AlphaFoldDB" id="A0A1A6HJP5"/>
<evidence type="ECO:0000256" key="1">
    <source>
        <dbReference type="SAM" id="MobiDB-lite"/>
    </source>
</evidence>
<feature type="region of interest" description="Disordered" evidence="1">
    <location>
        <begin position="1"/>
        <end position="89"/>
    </location>
</feature>
<keyword evidence="3" id="KW-1185">Reference proteome</keyword>
<proteinExistence type="predicted"/>
<evidence type="ECO:0000313" key="2">
    <source>
        <dbReference type="EMBL" id="OBS78496.1"/>
    </source>
</evidence>
<dbReference type="Proteomes" id="UP000092124">
    <property type="component" value="Unassembled WGS sequence"/>
</dbReference>
<dbReference type="OrthoDB" id="9634832at2759"/>
<feature type="compositionally biased region" description="Low complexity" evidence="1">
    <location>
        <begin position="42"/>
        <end position="55"/>
    </location>
</feature>
<accession>A0A1A6HJP5</accession>
<name>A0A1A6HJP5_NEOLE</name>
<protein>
    <submittedName>
        <fullName evidence="2">Uncharacterized protein</fullName>
    </submittedName>
</protein>
<evidence type="ECO:0000313" key="3">
    <source>
        <dbReference type="Proteomes" id="UP000092124"/>
    </source>
</evidence>
<comment type="caution">
    <text evidence="2">The sequence shown here is derived from an EMBL/GenBank/DDBJ whole genome shotgun (WGS) entry which is preliminary data.</text>
</comment>
<feature type="non-terminal residue" evidence="2">
    <location>
        <position position="216"/>
    </location>
</feature>
<gene>
    <name evidence="2" type="ORF">A6R68_19114</name>
</gene>
<sequence length="216" mass="22244">MSNVSTLAGCVRSTDRAVRLVSAPREGGSPGATASPGPPRESASAPTPGAPSGASPSPPTRSCSGGDPDTPLAVSGWRPVPGNASSPGPQAGVSELFCPEQFPGEECSSLAAVVAFGKVSPSACRGSNWAESLSWHCCTTPTLLLEQGSLAEADLVFELVGLSNPFLVFLLLPAVKRVPSFPNTGFLLLSSGGCALDWKIKEDRERKHENPFCSPL</sequence>
<reference evidence="2 3" key="1">
    <citation type="submission" date="2016-06" db="EMBL/GenBank/DDBJ databases">
        <title>The Draft Genome Sequence and Annotation of the Desert Woodrat Neotoma lepida.</title>
        <authorList>
            <person name="Campbell M."/>
            <person name="Oakeson K.F."/>
            <person name="Yandell M."/>
            <person name="Halpert J.R."/>
            <person name="Dearing D."/>
        </authorList>
    </citation>
    <scope>NUCLEOTIDE SEQUENCE [LARGE SCALE GENOMIC DNA]</scope>
    <source>
        <strain evidence="2">417</strain>
        <tissue evidence="2">Liver</tissue>
    </source>
</reference>
<organism evidence="2 3">
    <name type="scientific">Neotoma lepida</name>
    <name type="common">Desert woodrat</name>
    <dbReference type="NCBI Taxonomy" id="56216"/>
    <lineage>
        <taxon>Eukaryota</taxon>
        <taxon>Metazoa</taxon>
        <taxon>Chordata</taxon>
        <taxon>Craniata</taxon>
        <taxon>Vertebrata</taxon>
        <taxon>Euteleostomi</taxon>
        <taxon>Mammalia</taxon>
        <taxon>Eutheria</taxon>
        <taxon>Euarchontoglires</taxon>
        <taxon>Glires</taxon>
        <taxon>Rodentia</taxon>
        <taxon>Myomorpha</taxon>
        <taxon>Muroidea</taxon>
        <taxon>Cricetidae</taxon>
        <taxon>Neotominae</taxon>
        <taxon>Neotoma</taxon>
    </lineage>
</organism>
<dbReference type="EMBL" id="LZPO01027418">
    <property type="protein sequence ID" value="OBS78496.1"/>
    <property type="molecule type" value="Genomic_DNA"/>
</dbReference>